<feature type="compositionally biased region" description="Low complexity" evidence="5">
    <location>
        <begin position="69"/>
        <end position="86"/>
    </location>
</feature>
<dbReference type="GO" id="GO:0012505">
    <property type="term" value="C:endomembrane system"/>
    <property type="evidence" value="ECO:0007669"/>
    <property type="project" value="TreeGrafter"/>
</dbReference>
<dbReference type="OrthoDB" id="8062037at2759"/>
<protein>
    <recommendedName>
        <fullName evidence="6">RING-type domain-containing protein</fullName>
    </recommendedName>
</protein>
<keyword evidence="8" id="KW-1185">Reference proteome</keyword>
<dbReference type="InterPro" id="IPR050731">
    <property type="entry name" value="HRD1_E3_ubiq-ligases"/>
</dbReference>
<feature type="compositionally biased region" description="Basic residues" evidence="5">
    <location>
        <begin position="397"/>
        <end position="406"/>
    </location>
</feature>
<feature type="compositionally biased region" description="Low complexity" evidence="5">
    <location>
        <begin position="176"/>
        <end position="193"/>
    </location>
</feature>
<feature type="compositionally biased region" description="Low complexity" evidence="5">
    <location>
        <begin position="141"/>
        <end position="158"/>
    </location>
</feature>
<accession>A0A2N3NDQ7</accession>
<dbReference type="GO" id="GO:0008270">
    <property type="term" value="F:zinc ion binding"/>
    <property type="evidence" value="ECO:0007669"/>
    <property type="project" value="UniProtKB-KW"/>
</dbReference>
<feature type="compositionally biased region" description="Low complexity" evidence="5">
    <location>
        <begin position="226"/>
        <end position="247"/>
    </location>
</feature>
<gene>
    <name evidence="7" type="ORF">jhhlp_002307</name>
</gene>
<dbReference type="GO" id="GO:0061630">
    <property type="term" value="F:ubiquitin protein ligase activity"/>
    <property type="evidence" value="ECO:0007669"/>
    <property type="project" value="TreeGrafter"/>
</dbReference>
<organism evidence="7 8">
    <name type="scientific">Lomentospora prolificans</name>
    <dbReference type="NCBI Taxonomy" id="41688"/>
    <lineage>
        <taxon>Eukaryota</taxon>
        <taxon>Fungi</taxon>
        <taxon>Dikarya</taxon>
        <taxon>Ascomycota</taxon>
        <taxon>Pezizomycotina</taxon>
        <taxon>Sordariomycetes</taxon>
        <taxon>Hypocreomycetidae</taxon>
        <taxon>Microascales</taxon>
        <taxon>Microascaceae</taxon>
        <taxon>Lomentospora</taxon>
    </lineage>
</organism>
<keyword evidence="2 4" id="KW-0863">Zinc-finger</keyword>
<keyword evidence="3" id="KW-0862">Zinc</keyword>
<dbReference type="PANTHER" id="PTHR22763">
    <property type="entry name" value="RING ZINC FINGER PROTEIN"/>
    <property type="match status" value="1"/>
</dbReference>
<evidence type="ECO:0000256" key="2">
    <source>
        <dbReference type="ARBA" id="ARBA00022771"/>
    </source>
</evidence>
<dbReference type="Pfam" id="PF13639">
    <property type="entry name" value="zf-RING_2"/>
    <property type="match status" value="1"/>
</dbReference>
<evidence type="ECO:0000313" key="8">
    <source>
        <dbReference type="Proteomes" id="UP000233524"/>
    </source>
</evidence>
<dbReference type="Gene3D" id="3.30.40.10">
    <property type="entry name" value="Zinc/RING finger domain, C3HC4 (zinc finger)"/>
    <property type="match status" value="1"/>
</dbReference>
<dbReference type="InterPro" id="IPR013083">
    <property type="entry name" value="Znf_RING/FYVE/PHD"/>
</dbReference>
<evidence type="ECO:0000259" key="6">
    <source>
        <dbReference type="PROSITE" id="PS50089"/>
    </source>
</evidence>
<dbReference type="STRING" id="41688.A0A2N3NDQ7"/>
<feature type="compositionally biased region" description="Polar residues" evidence="5">
    <location>
        <begin position="8"/>
        <end position="21"/>
    </location>
</feature>
<dbReference type="PANTHER" id="PTHR22763:SF162">
    <property type="entry name" value="TRANSMEMBRANE E3 UBIQUITIN-PROTEIN LIGASE 1"/>
    <property type="match status" value="1"/>
</dbReference>
<feature type="compositionally biased region" description="Polar residues" evidence="5">
    <location>
        <begin position="272"/>
        <end position="303"/>
    </location>
</feature>
<feature type="region of interest" description="Disordered" evidence="5">
    <location>
        <begin position="713"/>
        <end position="732"/>
    </location>
</feature>
<keyword evidence="1" id="KW-0479">Metal-binding</keyword>
<evidence type="ECO:0000256" key="3">
    <source>
        <dbReference type="ARBA" id="ARBA00022833"/>
    </source>
</evidence>
<feature type="region of interest" description="Disordered" evidence="5">
    <location>
        <begin position="1"/>
        <end position="22"/>
    </location>
</feature>
<dbReference type="EMBL" id="NLAX01000008">
    <property type="protein sequence ID" value="PKS10553.1"/>
    <property type="molecule type" value="Genomic_DNA"/>
</dbReference>
<dbReference type="PROSITE" id="PS50089">
    <property type="entry name" value="ZF_RING_2"/>
    <property type="match status" value="1"/>
</dbReference>
<feature type="compositionally biased region" description="Basic and acidic residues" evidence="5">
    <location>
        <begin position="412"/>
        <end position="425"/>
    </location>
</feature>
<feature type="compositionally biased region" description="Basic residues" evidence="5">
    <location>
        <begin position="194"/>
        <end position="203"/>
    </location>
</feature>
<feature type="region of interest" description="Disordered" evidence="5">
    <location>
        <begin position="749"/>
        <end position="800"/>
    </location>
</feature>
<feature type="compositionally biased region" description="Pro residues" evidence="5">
    <location>
        <begin position="159"/>
        <end position="168"/>
    </location>
</feature>
<dbReference type="SUPFAM" id="SSF57850">
    <property type="entry name" value="RING/U-box"/>
    <property type="match status" value="1"/>
</dbReference>
<feature type="compositionally biased region" description="Polar residues" evidence="5">
    <location>
        <begin position="210"/>
        <end position="225"/>
    </location>
</feature>
<feature type="compositionally biased region" description="Polar residues" evidence="5">
    <location>
        <begin position="776"/>
        <end position="786"/>
    </location>
</feature>
<evidence type="ECO:0000256" key="4">
    <source>
        <dbReference type="PROSITE-ProRule" id="PRU00175"/>
    </source>
</evidence>
<feature type="region of interest" description="Disordered" evidence="5">
    <location>
        <begin position="397"/>
        <end position="434"/>
    </location>
</feature>
<dbReference type="Proteomes" id="UP000233524">
    <property type="component" value="Unassembled WGS sequence"/>
</dbReference>
<feature type="compositionally biased region" description="Low complexity" evidence="5">
    <location>
        <begin position="719"/>
        <end position="731"/>
    </location>
</feature>
<evidence type="ECO:0000313" key="7">
    <source>
        <dbReference type="EMBL" id="PKS10553.1"/>
    </source>
</evidence>
<dbReference type="AlphaFoldDB" id="A0A2N3NDQ7"/>
<comment type="caution">
    <text evidence="7">The sequence shown here is derived from an EMBL/GenBank/DDBJ whole genome shotgun (WGS) entry which is preliminary data.</text>
</comment>
<feature type="domain" description="RING-type" evidence="6">
    <location>
        <begin position="491"/>
        <end position="539"/>
    </location>
</feature>
<evidence type="ECO:0000256" key="5">
    <source>
        <dbReference type="SAM" id="MobiDB-lite"/>
    </source>
</evidence>
<dbReference type="InterPro" id="IPR001841">
    <property type="entry name" value="Znf_RING"/>
</dbReference>
<feature type="compositionally biased region" description="Low complexity" evidence="5">
    <location>
        <begin position="635"/>
        <end position="654"/>
    </location>
</feature>
<reference evidence="7 8" key="1">
    <citation type="journal article" date="2017" name="G3 (Bethesda)">
        <title>First Draft Genome Sequence of the Pathogenic Fungus Lomentospora prolificans (Formerly Scedosporium prolificans).</title>
        <authorList>
            <person name="Luo R."/>
            <person name="Zimin A."/>
            <person name="Workman R."/>
            <person name="Fan Y."/>
            <person name="Pertea G."/>
            <person name="Grossman N."/>
            <person name="Wear M.P."/>
            <person name="Jia B."/>
            <person name="Miller H."/>
            <person name="Casadevall A."/>
            <person name="Timp W."/>
            <person name="Zhang S.X."/>
            <person name="Salzberg S.L."/>
        </authorList>
    </citation>
    <scope>NUCLEOTIDE SEQUENCE [LARGE SCALE GENOMIC DNA]</scope>
    <source>
        <strain evidence="7 8">JHH-5317</strain>
    </source>
</reference>
<feature type="region of interest" description="Disordered" evidence="5">
    <location>
        <begin position="589"/>
        <end position="662"/>
    </location>
</feature>
<feature type="region of interest" description="Disordered" evidence="5">
    <location>
        <begin position="104"/>
        <end position="322"/>
    </location>
</feature>
<sequence length="800" mass="87279">MAEMDYLNRSSGSNPQHTVQPSACPYINYQNQHRSVSHPEPIHNHQLPWISHNHSPYQWSAPPPSGLELPRGPQGPQGLPQLRMPPISNFEPYQFLPGALPPPQLPVMNFQPSNNQDASFGAADGLPPPGQSSTGHRPFHSNHSSRSSGPSPPSHIVAPPAPPPIHPPPQHHQHQHQTQQTLPSPLSHSSSSHPSHHLHHTHGNRPAQAPSHQGANRNPSSSTIAPSLLPHPQPQQQQQQQQSQRTPPLLPPQHQNQMASVNSGMPLAPSSHARSGHTNPHPAQTQQSMSSQAPPDQRQQALPQSSQSHHQRHSNPGVIFIPPNVSQHFHLPNPNQLPRQFGHDYPSPYGESMPLPLILVLTAEIIAMPPGQHDFARPPPPQGIPAASSEIRRRGISARSARRNVARAHAFSPERDRDSDEDHQPPAHPDAFVDGLFPIGLMRQGSGDDRQLRAAQFFRGSVSTKMVASASAISSLESVDVDTLPEGEKSCIICYNDFGTETPEGVREAPLRLPVCKHVFGDHCIKKWFDESDSCPYCRTKVPSEPRFSANSRALLELIRARGGPVPPVGSSGVIPQELLLRVFARDGQRDPEQHEPNNPARRSPPTESAEPRRRIRARYSGNMSSRQEGPLTGSTRPSSFSGVPSSGSMQSSPSRDHRLFPDHHLSWNHERERDMLAARNGRANVTPPRPRIGPGAAYYPTPLGWDDHSPIPPPSHPAPTHHNTPHTTLAPREHPFLSEHATAFVGMPVSGLHPHRDADRNVPDAANGQHPVANGVNSPGTSSLTAGVDTPMPDRGPAL</sequence>
<dbReference type="GO" id="GO:0044695">
    <property type="term" value="C:Dsc E3 ubiquitin ligase complex"/>
    <property type="evidence" value="ECO:0007669"/>
    <property type="project" value="TreeGrafter"/>
</dbReference>
<dbReference type="VEuPathDB" id="FungiDB:jhhlp_002307"/>
<dbReference type="InParanoid" id="A0A2N3NDQ7"/>
<feature type="compositionally biased region" description="Polar residues" evidence="5">
    <location>
        <begin position="254"/>
        <end position="263"/>
    </location>
</feature>
<name>A0A2N3NDQ7_9PEZI</name>
<dbReference type="GO" id="GO:0043161">
    <property type="term" value="P:proteasome-mediated ubiquitin-dependent protein catabolic process"/>
    <property type="evidence" value="ECO:0007669"/>
    <property type="project" value="TreeGrafter"/>
</dbReference>
<proteinExistence type="predicted"/>
<feature type="region of interest" description="Disordered" evidence="5">
    <location>
        <begin position="59"/>
        <end position="87"/>
    </location>
</feature>
<evidence type="ECO:0000256" key="1">
    <source>
        <dbReference type="ARBA" id="ARBA00022723"/>
    </source>
</evidence>